<evidence type="ECO:0000256" key="1">
    <source>
        <dbReference type="SAM" id="MobiDB-lite"/>
    </source>
</evidence>
<sequence length="108" mass="11697">MSREQRAVVDAMLRQPRPKGPRSVEEIRAGFRAMMAKMIIPNGIRTAATTWGARPALLVEPVDGPCAGTILYFHGGGRLGGFVVEGTGSGQRRWIHRPSSASGRLRSL</sequence>
<dbReference type="EMBL" id="JAGGLP010000005">
    <property type="protein sequence ID" value="MBP2049931.1"/>
    <property type="molecule type" value="Genomic_DNA"/>
</dbReference>
<gene>
    <name evidence="2" type="ORF">J2Z21_002867</name>
</gene>
<reference evidence="2 3" key="1">
    <citation type="submission" date="2021-03" db="EMBL/GenBank/DDBJ databases">
        <title>Genomic Encyclopedia of Type Strains, Phase IV (KMG-IV): sequencing the most valuable type-strain genomes for metagenomic binning, comparative biology and taxonomic classification.</title>
        <authorList>
            <person name="Goeker M."/>
        </authorList>
    </citation>
    <scope>NUCLEOTIDE SEQUENCE [LARGE SCALE GENOMIC DNA]</scope>
    <source>
        <strain evidence="2 3">DSM 40499</strain>
    </source>
</reference>
<dbReference type="Proteomes" id="UP001519309">
    <property type="component" value="Unassembled WGS sequence"/>
</dbReference>
<dbReference type="RefSeq" id="WP_167549286.1">
    <property type="nucleotide sequence ID" value="NZ_CP016279.1"/>
</dbReference>
<accession>A0ABS4LR95</accession>
<proteinExistence type="predicted"/>
<name>A0ABS4LR95_9ACTN</name>
<feature type="region of interest" description="Disordered" evidence="1">
    <location>
        <begin position="1"/>
        <end position="23"/>
    </location>
</feature>
<comment type="caution">
    <text evidence="2">The sequence shown here is derived from an EMBL/GenBank/DDBJ whole genome shotgun (WGS) entry which is preliminary data.</text>
</comment>
<protein>
    <submittedName>
        <fullName evidence="2">Acetyl esterase/lipase</fullName>
    </submittedName>
</protein>
<evidence type="ECO:0000313" key="2">
    <source>
        <dbReference type="EMBL" id="MBP2049931.1"/>
    </source>
</evidence>
<keyword evidence="3" id="KW-1185">Reference proteome</keyword>
<organism evidence="2 3">
    <name type="scientific">Streptomyces griseochromogenes</name>
    <dbReference type="NCBI Taxonomy" id="68214"/>
    <lineage>
        <taxon>Bacteria</taxon>
        <taxon>Bacillati</taxon>
        <taxon>Actinomycetota</taxon>
        <taxon>Actinomycetes</taxon>
        <taxon>Kitasatosporales</taxon>
        <taxon>Streptomycetaceae</taxon>
        <taxon>Streptomyces</taxon>
    </lineage>
</organism>
<evidence type="ECO:0000313" key="3">
    <source>
        <dbReference type="Proteomes" id="UP001519309"/>
    </source>
</evidence>